<keyword evidence="2" id="KW-1185">Reference proteome</keyword>
<dbReference type="AlphaFoldDB" id="A0A3P7GDG8"/>
<evidence type="ECO:0000313" key="1">
    <source>
        <dbReference type="EMBL" id="VDM20532.1"/>
    </source>
</evidence>
<name>A0A3P7GDG8_HYDTA</name>
<reference evidence="1 2" key="1">
    <citation type="submission" date="2018-11" db="EMBL/GenBank/DDBJ databases">
        <authorList>
            <consortium name="Pathogen Informatics"/>
        </authorList>
    </citation>
    <scope>NUCLEOTIDE SEQUENCE [LARGE SCALE GENOMIC DNA]</scope>
</reference>
<dbReference type="Proteomes" id="UP000274429">
    <property type="component" value="Unassembled WGS sequence"/>
</dbReference>
<gene>
    <name evidence="1" type="ORF">TTAC_LOCUS2577</name>
</gene>
<evidence type="ECO:0000313" key="2">
    <source>
        <dbReference type="Proteomes" id="UP000274429"/>
    </source>
</evidence>
<accession>A0A3P7GDG8</accession>
<protein>
    <submittedName>
        <fullName evidence="1">Uncharacterized protein</fullName>
    </submittedName>
</protein>
<sequence length="78" mass="9046">MACIPQLPLAYAASAFLRLMFKKYSTCSTSTRLRSGHLLDRGMSNDDEPWKVFVISKDHFVLLICEDFVYFIPEKRIL</sequence>
<dbReference type="EMBL" id="UYWX01001234">
    <property type="protein sequence ID" value="VDM20532.1"/>
    <property type="molecule type" value="Genomic_DNA"/>
</dbReference>
<organism evidence="1 2">
    <name type="scientific">Hydatigena taeniaeformis</name>
    <name type="common">Feline tapeworm</name>
    <name type="synonym">Taenia taeniaeformis</name>
    <dbReference type="NCBI Taxonomy" id="6205"/>
    <lineage>
        <taxon>Eukaryota</taxon>
        <taxon>Metazoa</taxon>
        <taxon>Spiralia</taxon>
        <taxon>Lophotrochozoa</taxon>
        <taxon>Platyhelminthes</taxon>
        <taxon>Cestoda</taxon>
        <taxon>Eucestoda</taxon>
        <taxon>Cyclophyllidea</taxon>
        <taxon>Taeniidae</taxon>
        <taxon>Hydatigera</taxon>
    </lineage>
</organism>
<proteinExistence type="predicted"/>